<reference evidence="4" key="1">
    <citation type="submission" date="2024-07" db="EMBL/GenBank/DDBJ databases">
        <title>Two chromosome-level genome assemblies of Korean endemic species Abeliophyllum distichum and Forsythia ovata (Oleaceae).</title>
        <authorList>
            <person name="Jang H."/>
        </authorList>
    </citation>
    <scope>NUCLEOTIDE SEQUENCE [LARGE SCALE GENOMIC DNA]</scope>
</reference>
<name>A0ABD1UYG0_9LAMI</name>
<evidence type="ECO:0000256" key="1">
    <source>
        <dbReference type="SAM" id="MobiDB-lite"/>
    </source>
</evidence>
<sequence length="109" mass="11546">MRGGGLLISFLFFTFLIIAVVLVAKSSTDNHDQDPNVLSDSEGPPANPPLPPTPKHDTAIAAAPDGMVYLVEIGSGQILWSFTSGPSIYSSYQALPNNEGEKLDSSADR</sequence>
<feature type="transmembrane region" description="Helical" evidence="2">
    <location>
        <begin position="6"/>
        <end position="24"/>
    </location>
</feature>
<keyword evidence="2" id="KW-1133">Transmembrane helix</keyword>
<organism evidence="3 4">
    <name type="scientific">Forsythia ovata</name>
    <dbReference type="NCBI Taxonomy" id="205694"/>
    <lineage>
        <taxon>Eukaryota</taxon>
        <taxon>Viridiplantae</taxon>
        <taxon>Streptophyta</taxon>
        <taxon>Embryophyta</taxon>
        <taxon>Tracheophyta</taxon>
        <taxon>Spermatophyta</taxon>
        <taxon>Magnoliopsida</taxon>
        <taxon>eudicotyledons</taxon>
        <taxon>Gunneridae</taxon>
        <taxon>Pentapetalae</taxon>
        <taxon>asterids</taxon>
        <taxon>lamiids</taxon>
        <taxon>Lamiales</taxon>
        <taxon>Oleaceae</taxon>
        <taxon>Forsythieae</taxon>
        <taxon>Forsythia</taxon>
    </lineage>
</organism>
<comment type="caution">
    <text evidence="3">The sequence shown here is derived from an EMBL/GenBank/DDBJ whole genome shotgun (WGS) entry which is preliminary data.</text>
</comment>
<dbReference type="AlphaFoldDB" id="A0ABD1UYG0"/>
<dbReference type="EMBL" id="JBFOLJ010000006">
    <property type="protein sequence ID" value="KAL2529748.1"/>
    <property type="molecule type" value="Genomic_DNA"/>
</dbReference>
<accession>A0ABD1UYG0</accession>
<keyword evidence="2" id="KW-0472">Membrane</keyword>
<feature type="region of interest" description="Disordered" evidence="1">
    <location>
        <begin position="28"/>
        <end position="58"/>
    </location>
</feature>
<dbReference type="Proteomes" id="UP001604277">
    <property type="component" value="Unassembled WGS sequence"/>
</dbReference>
<keyword evidence="2" id="KW-0812">Transmembrane</keyword>
<evidence type="ECO:0000256" key="2">
    <source>
        <dbReference type="SAM" id="Phobius"/>
    </source>
</evidence>
<gene>
    <name evidence="3" type="ORF">Fot_22349</name>
</gene>
<evidence type="ECO:0000313" key="4">
    <source>
        <dbReference type="Proteomes" id="UP001604277"/>
    </source>
</evidence>
<keyword evidence="4" id="KW-1185">Reference proteome</keyword>
<evidence type="ECO:0000313" key="3">
    <source>
        <dbReference type="EMBL" id="KAL2529748.1"/>
    </source>
</evidence>
<protein>
    <submittedName>
        <fullName evidence="3">Serine/threonine-protein kinase/endoribonuclease IRE1b-like</fullName>
    </submittedName>
</protein>
<proteinExistence type="predicted"/>